<evidence type="ECO:0000313" key="2">
    <source>
        <dbReference type="EMBL" id="QEZ47987.1"/>
    </source>
</evidence>
<dbReference type="SUPFAM" id="SSF52540">
    <property type="entry name" value="P-loop containing nucleoside triphosphate hydrolases"/>
    <property type="match status" value="1"/>
</dbReference>
<proteinExistence type="predicted"/>
<dbReference type="Pfam" id="PF12705">
    <property type="entry name" value="PDDEXK_1"/>
    <property type="match status" value="1"/>
</dbReference>
<gene>
    <name evidence="2" type="ORF">D2917_28345</name>
</gene>
<dbReference type="AlphaFoldDB" id="A0A5P3VP33"/>
<dbReference type="InterPro" id="IPR027417">
    <property type="entry name" value="P-loop_NTPase"/>
</dbReference>
<name>A0A5P3VP33_9BURK</name>
<sequence length="887" mass="95079">MTVGHRQTIITQGRFAAQTLRLDAARHGRQGVQVLALDQVAARLAGGFIQPLDDDTLLAALQAVLPDIELGELDKIRLLPGMAGAVADTLRKAWRAGIDLQARVEDHPRLISLARLEAAVVARLPKAMLCPPDLVRAAMQRIELAPRLFGAIECVGMADVAPCWRPLLMALAVRLDLRWRAGPRQVPEWLALPAAQVVTAPAMTPAMSVVNAATAHHEAIEAMRWVRELLASGRARPEDVAIAAVSPSDYDDYFLSLRADANLDIHFVHGVSVLASREGQTAAALADILVRGLSQVRMRRLARLCAGGKGLLGGLPSGWTRLLPADAPMTSGAAWSRWLARQAAQDWPDGQDHGSTLAKVLSLLGQGVPAAHEAGEALLESRALAIWRRALLAGPPAAIDVTLGTLKQDDGLEACASVAWMPAASLSAAPRRFVRLLGLNSSRWPRGVSEDRLLSDHIVPSAELDPTPAGAIDRRDFAIILATTQDEVVLSRARRDAEGRLLGRSPLLHGLPEETYLRRNSVAAHAFSETDRLLSRPAEFAGLPQAQSAVQAWLDWHTPALTPHDGLVRANHPVVAAALARTQSASSLSRLLRNPLSFVWQYAFGWRAPQSGSEPIVLDALSFGNLVHLVLDRAVHALEAGGSLAAASPAAIDAAVATAVREAAVQWEVEAPVPPAVIWRRTLEEARTLASLALRHQDARLDDARAYGEVPFGGAEPKPGSHAVPWDAAAPVEIPGTGFRIKGYIDRIDIASDGRRAAVTDYKTGRAVEDDARLRGGRELQRCLYAFAVKALLGNDVEVYASLLFPRAGVNLPLTDPEQTLADLVGYLHVARHSLLEGALLAGTDAGGSYDELRFALPANASATYLRRKIEASTVRLGAAVQVWDAV</sequence>
<accession>A0A5P3VP33</accession>
<evidence type="ECO:0000259" key="1">
    <source>
        <dbReference type="Pfam" id="PF12705"/>
    </source>
</evidence>
<dbReference type="InterPro" id="IPR038726">
    <property type="entry name" value="PDDEXK_AddAB-type"/>
</dbReference>
<evidence type="ECO:0000313" key="3">
    <source>
        <dbReference type="Proteomes" id="UP000325743"/>
    </source>
</evidence>
<dbReference type="EMBL" id="CP032519">
    <property type="protein sequence ID" value="QEZ47987.1"/>
    <property type="molecule type" value="Genomic_DNA"/>
</dbReference>
<dbReference type="RefSeq" id="WP_151072619.1">
    <property type="nucleotide sequence ID" value="NZ_CP032519.1"/>
</dbReference>
<reference evidence="2 3" key="1">
    <citation type="submission" date="2018-09" db="EMBL/GenBank/DDBJ databases">
        <title>Complete genome sequence of Cupriavidus oxalaticus T2, a bacterium capable of phenol tolerance and degradation.</title>
        <authorList>
            <person name="Yan J."/>
        </authorList>
    </citation>
    <scope>NUCLEOTIDE SEQUENCE [LARGE SCALE GENOMIC DNA]</scope>
    <source>
        <strain evidence="2 3">T2</strain>
    </source>
</reference>
<dbReference type="Gene3D" id="3.90.320.10">
    <property type="match status" value="1"/>
</dbReference>
<dbReference type="InterPro" id="IPR011604">
    <property type="entry name" value="PDDEXK-like_dom_sf"/>
</dbReference>
<protein>
    <submittedName>
        <fullName evidence="2">PD-(D/E)XK nuclease family protein</fullName>
    </submittedName>
</protein>
<feature type="domain" description="PD-(D/E)XK endonuclease-like" evidence="1">
    <location>
        <begin position="584"/>
        <end position="794"/>
    </location>
</feature>
<organism evidence="2 3">
    <name type="scientific">Cupriavidus oxalaticus</name>
    <dbReference type="NCBI Taxonomy" id="96344"/>
    <lineage>
        <taxon>Bacteria</taxon>
        <taxon>Pseudomonadati</taxon>
        <taxon>Pseudomonadota</taxon>
        <taxon>Betaproteobacteria</taxon>
        <taxon>Burkholderiales</taxon>
        <taxon>Burkholderiaceae</taxon>
        <taxon>Cupriavidus</taxon>
    </lineage>
</organism>
<dbReference type="Proteomes" id="UP000325743">
    <property type="component" value="Chromosome 2"/>
</dbReference>